<dbReference type="EMBL" id="MLYV02000707">
    <property type="protein sequence ID" value="PSR79158.1"/>
    <property type="molecule type" value="Genomic_DNA"/>
</dbReference>
<protein>
    <submittedName>
        <fullName evidence="1">Uncharacterized protein</fullName>
    </submittedName>
</protein>
<name>A0A2R6NXZ7_9APHY</name>
<accession>A0A2R6NXZ7</accession>
<gene>
    <name evidence="1" type="ORF">PHLCEN_2v7129</name>
</gene>
<comment type="caution">
    <text evidence="1">The sequence shown here is derived from an EMBL/GenBank/DDBJ whole genome shotgun (WGS) entry which is preliminary data.</text>
</comment>
<dbReference type="STRING" id="98765.A0A2R6NXZ7"/>
<organism evidence="1 2">
    <name type="scientific">Hermanssonia centrifuga</name>
    <dbReference type="NCBI Taxonomy" id="98765"/>
    <lineage>
        <taxon>Eukaryota</taxon>
        <taxon>Fungi</taxon>
        <taxon>Dikarya</taxon>
        <taxon>Basidiomycota</taxon>
        <taxon>Agaricomycotina</taxon>
        <taxon>Agaricomycetes</taxon>
        <taxon>Polyporales</taxon>
        <taxon>Meruliaceae</taxon>
        <taxon>Hermanssonia</taxon>
    </lineage>
</organism>
<dbReference type="Proteomes" id="UP000186601">
    <property type="component" value="Unassembled WGS sequence"/>
</dbReference>
<dbReference type="AlphaFoldDB" id="A0A2R6NXZ7"/>
<reference evidence="1 2" key="1">
    <citation type="submission" date="2018-02" db="EMBL/GenBank/DDBJ databases">
        <title>Genome sequence of the basidiomycete white-rot fungus Phlebia centrifuga.</title>
        <authorList>
            <person name="Granchi Z."/>
            <person name="Peng M."/>
            <person name="de Vries R.P."/>
            <person name="Hilden K."/>
            <person name="Makela M.R."/>
            <person name="Grigoriev I."/>
            <person name="Riley R."/>
        </authorList>
    </citation>
    <scope>NUCLEOTIDE SEQUENCE [LARGE SCALE GENOMIC DNA]</scope>
    <source>
        <strain evidence="1 2">FBCC195</strain>
    </source>
</reference>
<keyword evidence="2" id="KW-1185">Reference proteome</keyword>
<evidence type="ECO:0000313" key="1">
    <source>
        <dbReference type="EMBL" id="PSR79158.1"/>
    </source>
</evidence>
<proteinExistence type="predicted"/>
<dbReference type="OrthoDB" id="2316594at2759"/>
<evidence type="ECO:0000313" key="2">
    <source>
        <dbReference type="Proteomes" id="UP000186601"/>
    </source>
</evidence>
<sequence>MSDYLDPELDLLGNDFEGDDEGGTQHALRTAPVFTGDAFDFLGPGIMPQRALYGRVISQHAPHFPTKPLSPKIYINTNAPFSALVCGVQVSVRMLTADCCDESLTPQMSGLWEEPLDVCNIGKLSNEPRATWNAPRASQCPCVSYIASPPPQLVLTMEVTSRFHFDTAAGGGLVQPCEAAYLAALDKDRGGDAIPPLVTVLVFPTNLHAMRKVYAGLPGVKVEPLHFAPEDISGERLLTMMKVDESTQIPLYMESIMALLRSMEGNFDYRQFRGELDKQKFNSSQKAMLRLRLSLLDSCLLGGNSANRVSSHFSKGQLTIIE</sequence>